<dbReference type="RefSeq" id="WP_065247781.1">
    <property type="nucleotide sequence ID" value="NZ_CP012117.1"/>
</dbReference>
<accession>A0A1B0ZI05</accession>
<sequence length="115" mass="12135">MLIALYVVAALVAVLGAVYVIKDLAADLLLMGASLALALVWLIGALAWLLAPVSPGDAVIFWGYVATAIALPIAAVYISFLERTKWGSFAIAAIALTCVFLAYRLPQIWPAGFAK</sequence>
<evidence type="ECO:0000256" key="1">
    <source>
        <dbReference type="SAM" id="Phobius"/>
    </source>
</evidence>
<name>A0A1B0ZI05_9MICO</name>
<gene>
    <name evidence="2" type="ORF">DAD186_10590</name>
</gene>
<dbReference type="STRING" id="1630135.DAD186_10590"/>
<proteinExistence type="predicted"/>
<dbReference type="Proteomes" id="UP000092596">
    <property type="component" value="Chromosome"/>
</dbReference>
<feature type="transmembrane region" description="Helical" evidence="1">
    <location>
        <begin position="26"/>
        <end position="51"/>
    </location>
</feature>
<reference evidence="2 3" key="1">
    <citation type="submission" date="2015-06" db="EMBL/GenBank/DDBJ databases">
        <title>Investigation of pathophysiology for high-risk pregnancy and development of treatment modality based on it.</title>
        <authorList>
            <person name="Kim B.-C."/>
            <person name="Lim S."/>
        </authorList>
    </citation>
    <scope>NUCLEOTIDE SEQUENCE [LARGE SCALE GENOMIC DNA]</scope>
    <source>
        <strain evidence="2 3">AD1-86</strain>
    </source>
</reference>
<keyword evidence="1" id="KW-0472">Membrane</keyword>
<dbReference type="KEGG" id="dva:DAD186_10590"/>
<evidence type="ECO:0000313" key="2">
    <source>
        <dbReference type="EMBL" id="ANP27609.1"/>
    </source>
</evidence>
<feature type="transmembrane region" description="Helical" evidence="1">
    <location>
        <begin position="86"/>
        <end position="105"/>
    </location>
</feature>
<evidence type="ECO:0000313" key="3">
    <source>
        <dbReference type="Proteomes" id="UP000092596"/>
    </source>
</evidence>
<keyword evidence="1" id="KW-1133">Transmembrane helix</keyword>
<dbReference type="EMBL" id="CP012117">
    <property type="protein sequence ID" value="ANP27609.1"/>
    <property type="molecule type" value="Genomic_DNA"/>
</dbReference>
<dbReference type="PATRIC" id="fig|1630135.4.peg.1062"/>
<keyword evidence="1" id="KW-0812">Transmembrane</keyword>
<dbReference type="AlphaFoldDB" id="A0A1B0ZI05"/>
<protein>
    <submittedName>
        <fullName evidence="2">Uncharacterized protein</fullName>
    </submittedName>
</protein>
<organism evidence="2 3">
    <name type="scientific">Dermabacter vaginalis</name>
    <dbReference type="NCBI Taxonomy" id="1630135"/>
    <lineage>
        <taxon>Bacteria</taxon>
        <taxon>Bacillati</taxon>
        <taxon>Actinomycetota</taxon>
        <taxon>Actinomycetes</taxon>
        <taxon>Micrococcales</taxon>
        <taxon>Dermabacteraceae</taxon>
        <taxon>Dermabacter</taxon>
    </lineage>
</organism>
<feature type="transmembrane region" description="Helical" evidence="1">
    <location>
        <begin position="58"/>
        <end position="80"/>
    </location>
</feature>